<protein>
    <recommendedName>
        <fullName evidence="3">Protein TOPAZ1</fullName>
    </recommendedName>
    <alternativeName>
        <fullName evidence="7">Testis- and ovary-specific PAZ domain-containing protein 1</fullName>
    </alternativeName>
</protein>
<keyword evidence="4" id="KW-0963">Cytoplasm</keyword>
<evidence type="ECO:0000256" key="4">
    <source>
        <dbReference type="ARBA" id="ARBA00022490"/>
    </source>
</evidence>
<evidence type="ECO:0000313" key="10">
    <source>
        <dbReference type="Ensembl" id="ENSCPGP00000000373.1"/>
    </source>
</evidence>
<evidence type="ECO:0000256" key="5">
    <source>
        <dbReference type="ARBA" id="ARBA00022782"/>
    </source>
</evidence>
<name>A0A8C3PGT6_9CHAR</name>
<dbReference type="InterPro" id="IPR011990">
    <property type="entry name" value="TPR-like_helical_dom_sf"/>
</dbReference>
<dbReference type="GO" id="GO:0030154">
    <property type="term" value="P:cell differentiation"/>
    <property type="evidence" value="ECO:0007669"/>
    <property type="project" value="UniProtKB-KW"/>
</dbReference>
<keyword evidence="11" id="KW-1185">Reference proteome</keyword>
<evidence type="ECO:0000256" key="8">
    <source>
        <dbReference type="SAM" id="MobiDB-lite"/>
    </source>
</evidence>
<dbReference type="GO" id="GO:0048137">
    <property type="term" value="P:spermatocyte division"/>
    <property type="evidence" value="ECO:0007669"/>
    <property type="project" value="TreeGrafter"/>
</dbReference>
<evidence type="ECO:0000313" key="11">
    <source>
        <dbReference type="Proteomes" id="UP000694419"/>
    </source>
</evidence>
<evidence type="ECO:0000256" key="1">
    <source>
        <dbReference type="ARBA" id="ARBA00002132"/>
    </source>
</evidence>
<evidence type="ECO:0000256" key="3">
    <source>
        <dbReference type="ARBA" id="ARBA00016464"/>
    </source>
</evidence>
<feature type="domain" description="Protein TOPAZ1" evidence="9">
    <location>
        <begin position="984"/>
        <end position="1159"/>
    </location>
</feature>
<sequence>MQYKKRKCGVDQIKCLQSSSVTPAEKEGNVSAKCDAEHCRNALNHCNSLLCATEKNPFVRLEACNYINTFVKSSASGTTSSYKLSGFFHVAQNKRKYVFPDGTVEQCDMNCSTIRMQNEKLPIKGGLLFNKEEKTQNGGGCSSCCQSENNMCLRGKKWNIGRKPRKKVKITEKSAGQNDFIDVANECSECELETEVAVATSSSSAALGLNHREVTLSASCDHTSNLHIGENTHEAQNLSAWRKNSAKLLAFEDGFKKIPEFSVVAKGENLSSVAHGSAASGSLSTLAQVHDFSNCHKSKAEEKWNNVNMKLQQFTCQRAVPMTGKNVWPLESCARTSEWFRKNEMPTTEGKRLLRAAFEESSDKSSVKAVGNSAETGNLRQMDLCMSSAEINEESTHKIMAPSTECLTSLETPESSFVGICETLSNEKVESPVNRDRHAMAISHDDVREVKATLNCTTKQKGKHKGAVTKRNLSLTVQNSTSTGKKTRINFSRKVSVGDQTFSDLKLMKVLNTGNLTKFKIPLCRNKPESRKLESDHSFERKSCSPLELLDRTSVPRRQKTNEETSLVNSEQQPLSIVSDATSTPSMNKEVIGIDSKDLKYDSPENLSNEMSSSVPDIHGTECVLKSNFPDHSWNAVDHPVALEINDDSKSRGNLSQHKSKNFPDILEAYKEDVLVIDVIQNDPDLFGTSNEEELALTDCENCPVKASCASICLKDEKQDIKPEYPVISENRDSVDDNFRYAYNSFYYIILSCCHINYRFSGKSSLMPLQNYGDCEPWKMEKNAIVSFQQILDTIELPRKYCRFYFMTLRGCERAKCWFWHVPEQGDEKICMAILRTYISIKESGLLKRAAQIFVKYYREVTPGVDFASQVLNDLLISLIENSLLQEVFHILNPAVGVLLKVFEHVASLNITDAVPPLISTFRKLIDAGMFLEFEHFDHIIKVLHQLQVSSQEINIVLNIKSRFQERHFEKNWLFDFNLAVAEIQHCKEKSDWMKLGALYVNARTGCEHYNDLQKLSLCIAEILTRDSETDRPGVPFCDFADAVIKNSQHNEEDRIFIGRIGISVMYSYHKVLQWIKGRKVLDKLREMQIHFTVLKGLIGAERLASRCQIVNKAAEIFLKTGRLDGAIWVLRESEWTTNAPLWPCDKMDILNRHNLLCTLVDKYLGRSLYRQAFEVLQNLPGFQNHSDAVDVSQYSCLFNKLINACFESKNLGVSSSAVDFMLSKNIAIDIFLLRGLITALGRSSLWSKARTYYKSALSLGCYPPLQGNLYHRILTIPSSLSEVEMLLAIEIFLVSNASVIQSPMAISQTLQIILKRFTVQGNSDYQAAVERLILAARLSDPKLFLKHMTMNVNMEEVYSLELISALRWLQENMKWAGKVWLFHNHC</sequence>
<dbReference type="PANTHER" id="PTHR35671">
    <property type="entry name" value="PROTEIN TOPAZ1"/>
    <property type="match status" value="1"/>
</dbReference>
<feature type="region of interest" description="Disordered" evidence="8">
    <location>
        <begin position="552"/>
        <end position="590"/>
    </location>
</feature>
<dbReference type="Pfam" id="PF14669">
    <property type="entry name" value="Asp_Glu_race_2"/>
    <property type="match status" value="1"/>
</dbReference>
<keyword evidence="6" id="KW-0744">Spermatogenesis</keyword>
<evidence type="ECO:0000256" key="7">
    <source>
        <dbReference type="ARBA" id="ARBA00031943"/>
    </source>
</evidence>
<feature type="compositionally biased region" description="Polar residues" evidence="8">
    <location>
        <begin position="564"/>
        <end position="587"/>
    </location>
</feature>
<dbReference type="Ensembl" id="ENSCPGT00000000413.1">
    <property type="protein sequence ID" value="ENSCPGP00000000373.1"/>
    <property type="gene ID" value="ENSCPGG00000000211.1"/>
</dbReference>
<evidence type="ECO:0000259" key="9">
    <source>
        <dbReference type="Pfam" id="PF14669"/>
    </source>
</evidence>
<dbReference type="InterPro" id="IPR029435">
    <property type="entry name" value="TOPAZ1_dom"/>
</dbReference>
<evidence type="ECO:0000256" key="2">
    <source>
        <dbReference type="ARBA" id="ARBA00004514"/>
    </source>
</evidence>
<dbReference type="InterPro" id="IPR038952">
    <property type="entry name" value="TOPAZ1"/>
</dbReference>
<proteinExistence type="predicted"/>
<dbReference type="GO" id="GO:0005829">
    <property type="term" value="C:cytosol"/>
    <property type="evidence" value="ECO:0007669"/>
    <property type="project" value="UniProtKB-SubCell"/>
</dbReference>
<dbReference type="Proteomes" id="UP000694419">
    <property type="component" value="Unplaced"/>
</dbReference>
<reference evidence="10" key="2">
    <citation type="submission" date="2025-09" db="UniProtKB">
        <authorList>
            <consortium name="Ensembl"/>
        </authorList>
    </citation>
    <scope>IDENTIFICATION</scope>
</reference>
<comment type="subcellular location">
    <subcellularLocation>
        <location evidence="2">Cytoplasm</location>
        <location evidence="2">Cytosol</location>
    </subcellularLocation>
</comment>
<comment type="function">
    <text evidence="1">Important for normal spermatogenesis and male fertility. Specifically required for progression to the post-meiotic stages of spermatocyte development. Seems to be necessary for normal expression levels of a number of testis-expressed gene transcripts, although its role in this process is unclear.</text>
</comment>
<keyword evidence="5" id="KW-0221">Differentiation</keyword>
<organism evidence="10 11">
    <name type="scientific">Calidris pygmaea</name>
    <name type="common">Spoon-billed sandpiper</name>
    <dbReference type="NCBI Taxonomy" id="425635"/>
    <lineage>
        <taxon>Eukaryota</taxon>
        <taxon>Metazoa</taxon>
        <taxon>Chordata</taxon>
        <taxon>Craniata</taxon>
        <taxon>Vertebrata</taxon>
        <taxon>Euteleostomi</taxon>
        <taxon>Archelosauria</taxon>
        <taxon>Archosauria</taxon>
        <taxon>Dinosauria</taxon>
        <taxon>Saurischia</taxon>
        <taxon>Theropoda</taxon>
        <taxon>Coelurosauria</taxon>
        <taxon>Aves</taxon>
        <taxon>Neognathae</taxon>
        <taxon>Neoaves</taxon>
        <taxon>Charadriiformes</taxon>
        <taxon>Scolopacidae</taxon>
        <taxon>Calidris</taxon>
    </lineage>
</organism>
<reference evidence="10" key="1">
    <citation type="submission" date="2025-08" db="UniProtKB">
        <authorList>
            <consortium name="Ensembl"/>
        </authorList>
    </citation>
    <scope>IDENTIFICATION</scope>
</reference>
<dbReference type="Gene3D" id="1.25.40.10">
    <property type="entry name" value="Tetratricopeptide repeat domain"/>
    <property type="match status" value="1"/>
</dbReference>
<evidence type="ECO:0000256" key="6">
    <source>
        <dbReference type="ARBA" id="ARBA00022871"/>
    </source>
</evidence>
<accession>A0A8C3PGT6</accession>
<dbReference type="PANTHER" id="PTHR35671:SF1">
    <property type="entry name" value="PROTEIN TOPAZ1"/>
    <property type="match status" value="1"/>
</dbReference>